<dbReference type="Proteomes" id="UP000006702">
    <property type="component" value="Unassembled WGS sequence"/>
</dbReference>
<feature type="compositionally biased region" description="Low complexity" evidence="1">
    <location>
        <begin position="57"/>
        <end position="77"/>
    </location>
</feature>
<feature type="compositionally biased region" description="Pro residues" evidence="1">
    <location>
        <begin position="912"/>
        <end position="961"/>
    </location>
</feature>
<feature type="region of interest" description="Disordered" evidence="1">
    <location>
        <begin position="1"/>
        <end position="574"/>
    </location>
</feature>
<accession>A1CZG7</accession>
<evidence type="ECO:0000313" key="3">
    <source>
        <dbReference type="Proteomes" id="UP000006702"/>
    </source>
</evidence>
<dbReference type="RefSeq" id="XP_001266034.1">
    <property type="nucleotide sequence ID" value="XM_001266033.1"/>
</dbReference>
<feature type="compositionally biased region" description="Basic and acidic residues" evidence="1">
    <location>
        <begin position="718"/>
        <end position="727"/>
    </location>
</feature>
<organism evidence="2 3">
    <name type="scientific">Neosartorya fischeri (strain ATCC 1020 / DSM 3700 / CBS 544.65 / FGSC A1164 / JCM 1740 / NRRL 181 / WB 181)</name>
    <name type="common">Aspergillus fischerianus</name>
    <dbReference type="NCBI Taxonomy" id="331117"/>
    <lineage>
        <taxon>Eukaryota</taxon>
        <taxon>Fungi</taxon>
        <taxon>Dikarya</taxon>
        <taxon>Ascomycota</taxon>
        <taxon>Pezizomycotina</taxon>
        <taxon>Eurotiomycetes</taxon>
        <taxon>Eurotiomycetidae</taxon>
        <taxon>Eurotiales</taxon>
        <taxon>Aspergillaceae</taxon>
        <taxon>Aspergillus</taxon>
        <taxon>Aspergillus subgen. Fumigati</taxon>
    </lineage>
</organism>
<keyword evidence="3" id="KW-1185">Reference proteome</keyword>
<evidence type="ECO:0000256" key="1">
    <source>
        <dbReference type="SAM" id="MobiDB-lite"/>
    </source>
</evidence>
<dbReference type="OrthoDB" id="4188028at2759"/>
<feature type="compositionally biased region" description="Low complexity" evidence="1">
    <location>
        <begin position="888"/>
        <end position="902"/>
    </location>
</feature>
<evidence type="ECO:0000313" key="2">
    <source>
        <dbReference type="EMBL" id="EAW24137.1"/>
    </source>
</evidence>
<feature type="compositionally biased region" description="Polar residues" evidence="1">
    <location>
        <begin position="201"/>
        <end position="222"/>
    </location>
</feature>
<dbReference type="STRING" id="331117.A1CZG7"/>
<feature type="compositionally biased region" description="Low complexity" evidence="1">
    <location>
        <begin position="85"/>
        <end position="105"/>
    </location>
</feature>
<dbReference type="EMBL" id="DS027686">
    <property type="protein sequence ID" value="EAW24137.1"/>
    <property type="molecule type" value="Genomic_DNA"/>
</dbReference>
<dbReference type="GeneID" id="4593107"/>
<feature type="compositionally biased region" description="Basic and acidic residues" evidence="1">
    <location>
        <begin position="351"/>
        <end position="367"/>
    </location>
</feature>
<dbReference type="VEuPathDB" id="FungiDB:NFIA_037110"/>
<feature type="compositionally biased region" description="Low complexity" evidence="1">
    <location>
        <begin position="10"/>
        <end position="25"/>
    </location>
</feature>
<dbReference type="HOGENOM" id="CLU_358610_0_0_1"/>
<proteinExistence type="predicted"/>
<dbReference type="OMA" id="DPQMKEM"/>
<dbReference type="AlphaFoldDB" id="A1CZG7"/>
<sequence length="961" mass="102823">MAGAKRKVESSQGATPAGAGATSTGNMTPSADSPMEDNSNIRITRSARASRDARAHNMNIPSTPSSTNNTTPNNLNNGRPSRIITLSTRTARANSARQAQANNLREAQANNAPVADTATSMANPVRETRTSRARAAAAAAAGPAVPSAPAAPTAPAPAAADSITSTNVPETPRHKRVKRAPTVEETPRTTRQSARLRGNIQPLSSTEKTFSNSQAESKQPDGSPSAGMAPGGRTRTRSRQMVSSLNQKTGDSTRVTSSPSKKNAGRNEENISPLDTVASQLSTKDQMSELADESLSKDNGPDDVENKVNEPSDMESEGKHESETVPPKSLKRKSPEPDDGRAGEPIPSSDSPRKKPKVENPELDRALDQQLQEGTENNVDDKAEPQSQSPGDVDAISAEGEVEASENGALKAGATSVAADADVPDVQDAEIPALSAANASDGSLDVADAADNDTTAARESAAGDESRQITEEVEEQASENGVEFTVSSGRGRGRGRGRGGGGMGASTRGGGVQKGKGKSKGPGKGKGKGKTRKRGRKADGDNDQDSGPEPEPLRSPSPTPATQKMRDRQRELDKAFKKVAAAQRLALSVLAEHSQRKLARDKNAHKKVPEFDEVARQLQERLERHREILRREYEYKVANADRVLALEKENLEIQFRVSPFCLQSSRDPDAKRHIIQRKAREIQHEHLLASQGAYMAFVEGRRAAEDDEHTETDESETEADRGRIRPPAREMKRGYYSSFVRNPAGAALYERALNGWEDFVQRAKLGGDIEPQMNDMEEAVPFKGLSAHDVLNMIIEATGVVQTRDDATAESNKIFAPVPESRAEALYALADAATASPLPLPRAAMTPRTPAHRAILPQPSQHPQQPQLPAIQAPTDPRAFVLPPPNPQRQQPRRLLPAGQLPDPFAARNGPPQLPPPPGSNFQRPPLPGFLSGPPPPPLYYTHPPPPGPTGPPPPGSRTPF</sequence>
<dbReference type="KEGG" id="nfi:NFIA_037110"/>
<protein>
    <submittedName>
        <fullName evidence="2">Uncharacterized protein</fullName>
    </submittedName>
</protein>
<feature type="region of interest" description="Disordered" evidence="1">
    <location>
        <begin position="702"/>
        <end position="727"/>
    </location>
</feature>
<feature type="compositionally biased region" description="Polar residues" evidence="1">
    <location>
        <begin position="239"/>
        <end position="261"/>
    </location>
</feature>
<feature type="compositionally biased region" description="Acidic residues" evidence="1">
    <location>
        <begin position="705"/>
        <end position="717"/>
    </location>
</feature>
<feature type="region of interest" description="Disordered" evidence="1">
    <location>
        <begin position="853"/>
        <end position="961"/>
    </location>
</feature>
<feature type="compositionally biased region" description="Basic and acidic residues" evidence="1">
    <location>
        <begin position="564"/>
        <end position="574"/>
    </location>
</feature>
<name>A1CZG7_NEOFI</name>
<reference evidence="3" key="1">
    <citation type="journal article" date="2008" name="PLoS Genet.">
        <title>Genomic islands in the pathogenic filamentous fungus Aspergillus fumigatus.</title>
        <authorList>
            <person name="Fedorova N.D."/>
            <person name="Khaldi N."/>
            <person name="Joardar V.S."/>
            <person name="Maiti R."/>
            <person name="Amedeo P."/>
            <person name="Anderson M.J."/>
            <person name="Crabtree J."/>
            <person name="Silva J.C."/>
            <person name="Badger J.H."/>
            <person name="Albarraq A."/>
            <person name="Angiuoli S."/>
            <person name="Bussey H."/>
            <person name="Bowyer P."/>
            <person name="Cotty P.J."/>
            <person name="Dyer P.S."/>
            <person name="Egan A."/>
            <person name="Galens K."/>
            <person name="Fraser-Liggett C.M."/>
            <person name="Haas B.J."/>
            <person name="Inman J.M."/>
            <person name="Kent R."/>
            <person name="Lemieux S."/>
            <person name="Malavazi I."/>
            <person name="Orvis J."/>
            <person name="Roemer T."/>
            <person name="Ronning C.M."/>
            <person name="Sundaram J.P."/>
            <person name="Sutton G."/>
            <person name="Turner G."/>
            <person name="Venter J.C."/>
            <person name="White O.R."/>
            <person name="Whitty B.R."/>
            <person name="Youngman P."/>
            <person name="Wolfe K.H."/>
            <person name="Goldman G.H."/>
            <person name="Wortman J.R."/>
            <person name="Jiang B."/>
            <person name="Denning D.W."/>
            <person name="Nierman W.C."/>
        </authorList>
    </citation>
    <scope>NUCLEOTIDE SEQUENCE [LARGE SCALE GENOMIC DNA]</scope>
    <source>
        <strain evidence="3">ATCC 1020 / DSM 3700 / CBS 544.65 / FGSC A1164 / JCM 1740 / NRRL 181 / WB 181</strain>
    </source>
</reference>
<feature type="compositionally biased region" description="Basic and acidic residues" evidence="1">
    <location>
        <begin position="294"/>
        <end position="323"/>
    </location>
</feature>
<gene>
    <name evidence="2" type="ORF">NFIA_037110</name>
</gene>
<feature type="compositionally biased region" description="Basic residues" evidence="1">
    <location>
        <begin position="515"/>
        <end position="536"/>
    </location>
</feature>
<feature type="compositionally biased region" description="Gly residues" evidence="1">
    <location>
        <begin position="498"/>
        <end position="514"/>
    </location>
</feature>
<feature type="compositionally biased region" description="Polar residues" evidence="1">
    <location>
        <begin position="26"/>
        <end position="43"/>
    </location>
</feature>
<feature type="compositionally biased region" description="Pro residues" evidence="1">
    <location>
        <begin position="549"/>
        <end position="559"/>
    </location>
</feature>
<feature type="compositionally biased region" description="Low complexity" evidence="1">
    <location>
        <begin position="445"/>
        <end position="457"/>
    </location>
</feature>
<feature type="compositionally biased region" description="Low complexity" evidence="1">
    <location>
        <begin position="133"/>
        <end position="160"/>
    </location>
</feature>
<feature type="compositionally biased region" description="Basic and acidic residues" evidence="1">
    <location>
        <begin position="333"/>
        <end position="342"/>
    </location>
</feature>
<feature type="compositionally biased region" description="Low complexity" evidence="1">
    <location>
        <begin position="857"/>
        <end position="874"/>
    </location>
</feature>
<dbReference type="eggNOG" id="ENOG502QTAC">
    <property type="taxonomic scope" value="Eukaryota"/>
</dbReference>